<dbReference type="InterPro" id="IPR007484">
    <property type="entry name" value="Peptidase_M28"/>
</dbReference>
<dbReference type="InterPro" id="IPR003137">
    <property type="entry name" value="PA_domain"/>
</dbReference>
<protein>
    <recommendedName>
        <fullName evidence="6">Peptidase M28 domain-containing protein</fullName>
    </recommendedName>
</protein>
<dbReference type="Gene3D" id="3.40.630.10">
    <property type="entry name" value="Zn peptidases"/>
    <property type="match status" value="2"/>
</dbReference>
<feature type="region of interest" description="Disordered" evidence="1">
    <location>
        <begin position="315"/>
        <end position="336"/>
    </location>
</feature>
<evidence type="ECO:0000313" key="5">
    <source>
        <dbReference type="EMBL" id="SVC42483.1"/>
    </source>
</evidence>
<feature type="domain" description="Peptidase M28" evidence="4">
    <location>
        <begin position="285"/>
        <end position="382"/>
    </location>
</feature>
<dbReference type="Pfam" id="PF02225">
    <property type="entry name" value="PA"/>
    <property type="match status" value="1"/>
</dbReference>
<evidence type="ECO:0000256" key="2">
    <source>
        <dbReference type="SAM" id="Phobius"/>
    </source>
</evidence>
<feature type="transmembrane region" description="Helical" evidence="2">
    <location>
        <begin position="7"/>
        <end position="24"/>
    </location>
</feature>
<evidence type="ECO:0008006" key="6">
    <source>
        <dbReference type="Google" id="ProtNLM"/>
    </source>
</evidence>
<dbReference type="GO" id="GO:0008235">
    <property type="term" value="F:metalloexopeptidase activity"/>
    <property type="evidence" value="ECO:0007669"/>
    <property type="project" value="InterPro"/>
</dbReference>
<gene>
    <name evidence="5" type="ORF">METZ01_LOCUS295337</name>
</gene>
<reference evidence="5" key="1">
    <citation type="submission" date="2018-05" db="EMBL/GenBank/DDBJ databases">
        <authorList>
            <person name="Lanie J.A."/>
            <person name="Ng W.-L."/>
            <person name="Kazmierczak K.M."/>
            <person name="Andrzejewski T.M."/>
            <person name="Davidsen T.M."/>
            <person name="Wayne K.J."/>
            <person name="Tettelin H."/>
            <person name="Glass J.I."/>
            <person name="Rusch D."/>
            <person name="Podicherti R."/>
            <person name="Tsui H.-C.T."/>
            <person name="Winkler M.E."/>
        </authorList>
    </citation>
    <scope>NUCLEOTIDE SEQUENCE</scope>
</reference>
<dbReference type="Gene3D" id="3.50.30.30">
    <property type="match status" value="1"/>
</dbReference>
<keyword evidence="2" id="KW-0812">Transmembrane</keyword>
<dbReference type="SUPFAM" id="SSF53187">
    <property type="entry name" value="Zn-dependent exopeptidases"/>
    <property type="match status" value="1"/>
</dbReference>
<organism evidence="5">
    <name type="scientific">marine metagenome</name>
    <dbReference type="NCBI Taxonomy" id="408172"/>
    <lineage>
        <taxon>unclassified sequences</taxon>
        <taxon>metagenomes</taxon>
        <taxon>ecological metagenomes</taxon>
    </lineage>
</organism>
<dbReference type="PANTHER" id="PTHR12147:SF26">
    <property type="entry name" value="PEPTIDASE M28 DOMAIN-CONTAINING PROTEIN"/>
    <property type="match status" value="1"/>
</dbReference>
<evidence type="ECO:0000259" key="4">
    <source>
        <dbReference type="Pfam" id="PF04389"/>
    </source>
</evidence>
<dbReference type="PANTHER" id="PTHR12147">
    <property type="entry name" value="METALLOPEPTIDASE M28 FAMILY MEMBER"/>
    <property type="match status" value="1"/>
</dbReference>
<dbReference type="GO" id="GO:0006508">
    <property type="term" value="P:proteolysis"/>
    <property type="evidence" value="ECO:0007669"/>
    <property type="project" value="InterPro"/>
</dbReference>
<dbReference type="AlphaFoldDB" id="A0A382M0T9"/>
<evidence type="ECO:0000259" key="3">
    <source>
        <dbReference type="Pfam" id="PF02225"/>
    </source>
</evidence>
<sequence>MNKNTNSLYTYILIVTLGLVMIQMKNIGAYQSGSSPSITENDIMDHIRYLSHKDRAGRYPGTRESKDVISYLIRQFKSFGVKPGGENGSFVQPFNITDGIELGKNNSMIIDGDSLVTGRDYMPLWFSGNETVSASAVFAGYGFSIDEKELKWNDYNGVDVAGKWVIVMRHGPERNNQHSLYTPHSGLHKKMLVARDKGAIGIIYVSQVEDTDLYPLKYIAGYSNAGIPAIHLSNEIADELFKAVGWTRKNIQKRMNQSLKTVSFKLPKTINASVDLNPIQTRAANVVGLIQSGNRKYRNEYVVIGAHFDHLGMGGTGTGSRKPDTTGVHSGADDNASGTSGLLELAHKLVSKKSRLKRSIILLGFDAEEKGLLGAKYFVDHPLVD</sequence>
<dbReference type="SUPFAM" id="SSF52025">
    <property type="entry name" value="PA domain"/>
    <property type="match status" value="1"/>
</dbReference>
<dbReference type="InterPro" id="IPR045175">
    <property type="entry name" value="M28_fam"/>
</dbReference>
<accession>A0A382M0T9</accession>
<feature type="domain" description="PA" evidence="3">
    <location>
        <begin position="153"/>
        <end position="240"/>
    </location>
</feature>
<proteinExistence type="predicted"/>
<keyword evidence="2" id="KW-1133">Transmembrane helix</keyword>
<evidence type="ECO:0000256" key="1">
    <source>
        <dbReference type="SAM" id="MobiDB-lite"/>
    </source>
</evidence>
<keyword evidence="2" id="KW-0472">Membrane</keyword>
<name>A0A382M0T9_9ZZZZ</name>
<dbReference type="Pfam" id="PF04389">
    <property type="entry name" value="Peptidase_M28"/>
    <property type="match status" value="1"/>
</dbReference>
<dbReference type="EMBL" id="UINC01090491">
    <property type="protein sequence ID" value="SVC42483.1"/>
    <property type="molecule type" value="Genomic_DNA"/>
</dbReference>
<dbReference type="InterPro" id="IPR046450">
    <property type="entry name" value="PA_dom_sf"/>
</dbReference>
<feature type="non-terminal residue" evidence="5">
    <location>
        <position position="385"/>
    </location>
</feature>